<sequence length="158" mass="18593">MTDSHLYDADLELQHLYLEVHAERFHYLEMYLEGYYCYRHQLVTRQGKADWTQIFDYAQRSLAAQRVPDRKQLVRLFRLPLSALTGKLKTLIRDDALTYASLAQCLDEHLDYVILTRAEWQQLKAAGLENRMPAGYYQPGTVHYQQTMARFQALSIAF</sequence>
<dbReference type="Proteomes" id="UP001057998">
    <property type="component" value="Chromosome 2"/>
</dbReference>
<dbReference type="RefSeq" id="WP_255391666.1">
    <property type="nucleotide sequence ID" value="NZ_CP101509.1"/>
</dbReference>
<evidence type="ECO:0000313" key="1">
    <source>
        <dbReference type="EMBL" id="UTV30319.1"/>
    </source>
</evidence>
<dbReference type="EMBL" id="CP101509">
    <property type="protein sequence ID" value="UTV30319.1"/>
    <property type="molecule type" value="Genomic_DNA"/>
</dbReference>
<proteinExistence type="predicted"/>
<evidence type="ECO:0000313" key="2">
    <source>
        <dbReference type="Proteomes" id="UP001057998"/>
    </source>
</evidence>
<protein>
    <submittedName>
        <fullName evidence="1">Uncharacterized protein</fullName>
    </submittedName>
</protein>
<gene>
    <name evidence="1" type="ORF">NNL38_17220</name>
</gene>
<keyword evidence="2" id="KW-1185">Reference proteome</keyword>
<name>A0ABY5GLW9_9GAMM</name>
<reference evidence="1" key="1">
    <citation type="submission" date="2022-07" db="EMBL/GenBank/DDBJ databases">
        <title>Genome sequencing of Photobacterium atrarenae GJH2-4.</title>
        <authorList>
            <person name="Park S.-J."/>
        </authorList>
    </citation>
    <scope>NUCLEOTIDE SEQUENCE</scope>
    <source>
        <strain evidence="1">GJH2-4</strain>
    </source>
</reference>
<accession>A0ABY5GLW9</accession>
<organism evidence="1 2">
    <name type="scientific">Photobacterium atrarenae</name>
    <dbReference type="NCBI Taxonomy" id="865757"/>
    <lineage>
        <taxon>Bacteria</taxon>
        <taxon>Pseudomonadati</taxon>
        <taxon>Pseudomonadota</taxon>
        <taxon>Gammaproteobacteria</taxon>
        <taxon>Vibrionales</taxon>
        <taxon>Vibrionaceae</taxon>
        <taxon>Photobacterium</taxon>
    </lineage>
</organism>